<gene>
    <name evidence="7" type="ORF">JOF54_000954</name>
</gene>
<dbReference type="PANTHER" id="PTHR43731:SF9">
    <property type="entry name" value="SLR1461 PROTEIN"/>
    <property type="match status" value="1"/>
</dbReference>
<dbReference type="PANTHER" id="PTHR43731">
    <property type="entry name" value="RHOMBOID PROTEASE"/>
    <property type="match status" value="1"/>
</dbReference>
<evidence type="ECO:0000256" key="5">
    <source>
        <dbReference type="SAM" id="Phobius"/>
    </source>
</evidence>
<comment type="subcellular location">
    <subcellularLocation>
        <location evidence="1">Membrane</location>
        <topology evidence="1">Multi-pass membrane protein</topology>
    </subcellularLocation>
</comment>
<evidence type="ECO:0000256" key="3">
    <source>
        <dbReference type="ARBA" id="ARBA00022989"/>
    </source>
</evidence>
<proteinExistence type="predicted"/>
<name>A0ABS4Z4Q9_9ACTN</name>
<keyword evidence="8" id="KW-1185">Reference proteome</keyword>
<organism evidence="7 8">
    <name type="scientific">Microlunatus capsulatus</name>
    <dbReference type="NCBI Taxonomy" id="99117"/>
    <lineage>
        <taxon>Bacteria</taxon>
        <taxon>Bacillati</taxon>
        <taxon>Actinomycetota</taxon>
        <taxon>Actinomycetes</taxon>
        <taxon>Propionibacteriales</taxon>
        <taxon>Propionibacteriaceae</taxon>
        <taxon>Microlunatus</taxon>
    </lineage>
</organism>
<feature type="transmembrane region" description="Helical" evidence="5">
    <location>
        <begin position="57"/>
        <end position="80"/>
    </location>
</feature>
<dbReference type="EMBL" id="JAGIOB010000001">
    <property type="protein sequence ID" value="MBP2416032.1"/>
    <property type="molecule type" value="Genomic_DNA"/>
</dbReference>
<dbReference type="Proteomes" id="UP000758168">
    <property type="component" value="Unassembled WGS sequence"/>
</dbReference>
<reference evidence="7 8" key="1">
    <citation type="submission" date="2021-03" db="EMBL/GenBank/DDBJ databases">
        <title>Sequencing the genomes of 1000 actinobacteria strains.</title>
        <authorList>
            <person name="Klenk H.-P."/>
        </authorList>
    </citation>
    <scope>NUCLEOTIDE SEQUENCE [LARGE SCALE GENOMIC DNA]</scope>
    <source>
        <strain evidence="7 8">DSM 12936</strain>
    </source>
</reference>
<feature type="transmembrane region" description="Helical" evidence="5">
    <location>
        <begin position="111"/>
        <end position="132"/>
    </location>
</feature>
<evidence type="ECO:0000313" key="7">
    <source>
        <dbReference type="EMBL" id="MBP2416032.1"/>
    </source>
</evidence>
<keyword evidence="3 5" id="KW-1133">Transmembrane helix</keyword>
<dbReference type="GO" id="GO:0008233">
    <property type="term" value="F:peptidase activity"/>
    <property type="evidence" value="ECO:0007669"/>
    <property type="project" value="UniProtKB-KW"/>
</dbReference>
<dbReference type="SUPFAM" id="SSF144091">
    <property type="entry name" value="Rhomboid-like"/>
    <property type="match status" value="1"/>
</dbReference>
<dbReference type="Gene3D" id="1.20.1540.10">
    <property type="entry name" value="Rhomboid-like"/>
    <property type="match status" value="1"/>
</dbReference>
<dbReference type="InterPro" id="IPR022764">
    <property type="entry name" value="Peptidase_S54_rhomboid_dom"/>
</dbReference>
<evidence type="ECO:0000256" key="2">
    <source>
        <dbReference type="ARBA" id="ARBA00022692"/>
    </source>
</evidence>
<sequence length="201" mass="21039">MKQETVRPAQAALVMATLLAGLWLLEVVDTLSGGALDAYGIEARELDGLPEIVTAPFLHAGFQHLASNSVPFGVLGFLILLSGVARWLLSSLASIVSSGLFAWALTPADTIVLGASGLIFGWLTYLIARGVWSRRPAQVLVGLAVLLVYGGLIWGVLPGAAGISWQAHLGGAVGGVLAAWLLHRRRPVPVTGSRVGQTSSW</sequence>
<dbReference type="Pfam" id="PF01694">
    <property type="entry name" value="Rhomboid"/>
    <property type="match status" value="1"/>
</dbReference>
<dbReference type="GO" id="GO:0006508">
    <property type="term" value="P:proteolysis"/>
    <property type="evidence" value="ECO:0007669"/>
    <property type="project" value="UniProtKB-KW"/>
</dbReference>
<accession>A0ABS4Z4Q9</accession>
<keyword evidence="7" id="KW-0378">Hydrolase</keyword>
<evidence type="ECO:0000256" key="4">
    <source>
        <dbReference type="ARBA" id="ARBA00023136"/>
    </source>
</evidence>
<protein>
    <submittedName>
        <fullName evidence="7">Membrane associated rhomboid family serine protease</fullName>
    </submittedName>
</protein>
<evidence type="ECO:0000259" key="6">
    <source>
        <dbReference type="Pfam" id="PF01694"/>
    </source>
</evidence>
<keyword evidence="2 5" id="KW-0812">Transmembrane</keyword>
<feature type="transmembrane region" description="Helical" evidence="5">
    <location>
        <begin position="163"/>
        <end position="182"/>
    </location>
</feature>
<evidence type="ECO:0000313" key="8">
    <source>
        <dbReference type="Proteomes" id="UP000758168"/>
    </source>
</evidence>
<feature type="domain" description="Peptidase S54 rhomboid" evidence="6">
    <location>
        <begin position="51"/>
        <end position="184"/>
    </location>
</feature>
<evidence type="ECO:0000256" key="1">
    <source>
        <dbReference type="ARBA" id="ARBA00004141"/>
    </source>
</evidence>
<dbReference type="InterPro" id="IPR050925">
    <property type="entry name" value="Rhomboid_protease_S54"/>
</dbReference>
<keyword evidence="7" id="KW-0645">Protease</keyword>
<keyword evidence="4 5" id="KW-0472">Membrane</keyword>
<feature type="transmembrane region" description="Helical" evidence="5">
    <location>
        <begin position="139"/>
        <end position="157"/>
    </location>
</feature>
<dbReference type="InterPro" id="IPR035952">
    <property type="entry name" value="Rhomboid-like_sf"/>
</dbReference>
<comment type="caution">
    <text evidence="7">The sequence shown here is derived from an EMBL/GenBank/DDBJ whole genome shotgun (WGS) entry which is preliminary data.</text>
</comment>